<name>A0A3E0WMU0_9GAMM</name>
<dbReference type="InterPro" id="IPR043519">
    <property type="entry name" value="NT_sf"/>
</dbReference>
<dbReference type="GO" id="GO:0016779">
    <property type="term" value="F:nucleotidyltransferase activity"/>
    <property type="evidence" value="ECO:0007669"/>
    <property type="project" value="InterPro"/>
</dbReference>
<dbReference type="Pfam" id="PF01909">
    <property type="entry name" value="NTP_transf_2"/>
    <property type="match status" value="1"/>
</dbReference>
<evidence type="ECO:0000259" key="2">
    <source>
        <dbReference type="Pfam" id="PF01909"/>
    </source>
</evidence>
<feature type="region of interest" description="Disordered" evidence="1">
    <location>
        <begin position="1"/>
        <end position="22"/>
    </location>
</feature>
<sequence>MTTMGPIMHSLDDDSPMRTDLSHLPEDKQRELEEIVELLRQVTPVAMIILFGSYARGDYKEEKDLAP</sequence>
<dbReference type="AlphaFoldDB" id="A0A3E0WMU0"/>
<comment type="caution">
    <text evidence="3">The sequence shown here is derived from an EMBL/GenBank/DDBJ whole genome shotgun (WGS) entry which is preliminary data.</text>
</comment>
<evidence type="ECO:0000256" key="1">
    <source>
        <dbReference type="SAM" id="MobiDB-lite"/>
    </source>
</evidence>
<feature type="compositionally biased region" description="Basic and acidic residues" evidence="1">
    <location>
        <begin position="10"/>
        <end position="22"/>
    </location>
</feature>
<proteinExistence type="predicted"/>
<dbReference type="CDD" id="cd05403">
    <property type="entry name" value="NT_KNTase_like"/>
    <property type="match status" value="1"/>
</dbReference>
<feature type="non-terminal residue" evidence="3">
    <location>
        <position position="67"/>
    </location>
</feature>
<keyword evidence="4" id="KW-1185">Reference proteome</keyword>
<gene>
    <name evidence="3" type="ORF">CAL65_18030</name>
</gene>
<protein>
    <recommendedName>
        <fullName evidence="2">Polymerase nucleotidyl transferase domain-containing protein</fullName>
    </recommendedName>
</protein>
<accession>A0A3E0WMU0</accession>
<evidence type="ECO:0000313" key="4">
    <source>
        <dbReference type="Proteomes" id="UP000256763"/>
    </source>
</evidence>
<dbReference type="SUPFAM" id="SSF81301">
    <property type="entry name" value="Nucleotidyltransferase"/>
    <property type="match status" value="1"/>
</dbReference>
<dbReference type="RefSeq" id="WP_220348741.1">
    <property type="nucleotide sequence ID" value="NZ_NFZV01000022.1"/>
</dbReference>
<dbReference type="InterPro" id="IPR002934">
    <property type="entry name" value="Polymerase_NTP_transf_dom"/>
</dbReference>
<reference evidence="4" key="1">
    <citation type="submission" date="2017-05" db="EMBL/GenBank/DDBJ databases">
        <authorList>
            <person name="Sharma S."/>
            <person name="Sidhu C."/>
            <person name="Pinnaka A.K."/>
        </authorList>
    </citation>
    <scope>NUCLEOTIDE SEQUENCE [LARGE SCALE GENOMIC DNA]</scope>
    <source>
        <strain evidence="4">AK93</strain>
    </source>
</reference>
<dbReference type="Proteomes" id="UP000256763">
    <property type="component" value="Unassembled WGS sequence"/>
</dbReference>
<feature type="domain" description="Polymerase nucleotidyl transferase" evidence="2">
    <location>
        <begin position="32"/>
        <end position="65"/>
    </location>
</feature>
<organism evidence="3 4">
    <name type="scientific">Alkalilimnicola ehrlichii</name>
    <dbReference type="NCBI Taxonomy" id="351052"/>
    <lineage>
        <taxon>Bacteria</taxon>
        <taxon>Pseudomonadati</taxon>
        <taxon>Pseudomonadota</taxon>
        <taxon>Gammaproteobacteria</taxon>
        <taxon>Chromatiales</taxon>
        <taxon>Ectothiorhodospiraceae</taxon>
        <taxon>Alkalilimnicola</taxon>
    </lineage>
</organism>
<dbReference type="EMBL" id="NFZW01000022">
    <property type="protein sequence ID" value="RFA33265.1"/>
    <property type="molecule type" value="Genomic_DNA"/>
</dbReference>
<evidence type="ECO:0000313" key="3">
    <source>
        <dbReference type="EMBL" id="RFA33265.1"/>
    </source>
</evidence>
<dbReference type="Gene3D" id="3.30.460.10">
    <property type="entry name" value="Beta Polymerase, domain 2"/>
    <property type="match status" value="1"/>
</dbReference>